<organism evidence="1 2">
    <name type="scientific">Prorocentrum cordatum</name>
    <dbReference type="NCBI Taxonomy" id="2364126"/>
    <lineage>
        <taxon>Eukaryota</taxon>
        <taxon>Sar</taxon>
        <taxon>Alveolata</taxon>
        <taxon>Dinophyceae</taxon>
        <taxon>Prorocentrales</taxon>
        <taxon>Prorocentraceae</taxon>
        <taxon>Prorocentrum</taxon>
    </lineage>
</organism>
<sequence>MWIESRALLEPCDDGAQQTRDELRRRQIVALEVSFTELAKSARLGGYEVYKISDRIGPCDTWAYFLLDWGRNYAIKHKKSDGPCFEMLIPSAAGPSADEIAVFDVVWPGMEGLGSPLSDAECKCIGVNRGYKYPSNTCLAMYSREKFGLCNPGLDEGLPAGQASLPMRRLDKALPEVQCWKTHEAVEEMYKKGYDPQDRFGGPLPAASFISPFRGASVADKQAAHRVQLGRSIGSALRRRAAATLGAAIHDPDTSDTALPDIEGFPAVTTNDVDESIGTVFQRPRTALTVTQLDRAATVLSLSDLSRRAVGVFSGSNTATDQPLLALAAKDEDLWATFGILAL</sequence>
<keyword evidence="2" id="KW-1185">Reference proteome</keyword>
<gene>
    <name evidence="1" type="ORF">PCOR1329_LOCUS73257</name>
</gene>
<comment type="caution">
    <text evidence="1">The sequence shown here is derived from an EMBL/GenBank/DDBJ whole genome shotgun (WGS) entry which is preliminary data.</text>
</comment>
<reference evidence="1" key="1">
    <citation type="submission" date="2023-10" db="EMBL/GenBank/DDBJ databases">
        <authorList>
            <person name="Chen Y."/>
            <person name="Shah S."/>
            <person name="Dougan E. K."/>
            <person name="Thang M."/>
            <person name="Chan C."/>
        </authorList>
    </citation>
    <scope>NUCLEOTIDE SEQUENCE [LARGE SCALE GENOMIC DNA]</scope>
</reference>
<protein>
    <submittedName>
        <fullName evidence="1">Uncharacterized protein</fullName>
    </submittedName>
</protein>
<proteinExistence type="predicted"/>
<accession>A0ABN9X475</accession>
<feature type="non-terminal residue" evidence="1">
    <location>
        <position position="343"/>
    </location>
</feature>
<evidence type="ECO:0000313" key="2">
    <source>
        <dbReference type="Proteomes" id="UP001189429"/>
    </source>
</evidence>
<evidence type="ECO:0000313" key="1">
    <source>
        <dbReference type="EMBL" id="CAK0894130.1"/>
    </source>
</evidence>
<dbReference type="EMBL" id="CAUYUJ010019849">
    <property type="protein sequence ID" value="CAK0894130.1"/>
    <property type="molecule type" value="Genomic_DNA"/>
</dbReference>
<dbReference type="Proteomes" id="UP001189429">
    <property type="component" value="Unassembled WGS sequence"/>
</dbReference>
<name>A0ABN9X475_9DINO</name>